<dbReference type="PANTHER" id="PTHR11586:SF37">
    <property type="entry name" value="TRNA-BINDING DOMAIN-CONTAINING PROTEIN"/>
    <property type="match status" value="1"/>
</dbReference>
<evidence type="ECO:0000256" key="2">
    <source>
        <dbReference type="ARBA" id="ARBA00022884"/>
    </source>
</evidence>
<dbReference type="Gene3D" id="2.40.50.140">
    <property type="entry name" value="Nucleic acid-binding proteins"/>
    <property type="match status" value="1"/>
</dbReference>
<dbReference type="InterPro" id="IPR002547">
    <property type="entry name" value="tRNA-bd_dom"/>
</dbReference>
<evidence type="ECO:0000256" key="3">
    <source>
        <dbReference type="PROSITE-ProRule" id="PRU00209"/>
    </source>
</evidence>
<dbReference type="NCBIfam" id="NF007495">
    <property type="entry name" value="PRK10089.1-4"/>
    <property type="match status" value="1"/>
</dbReference>
<evidence type="ECO:0000259" key="4">
    <source>
        <dbReference type="PROSITE" id="PS50886"/>
    </source>
</evidence>
<name>A0A9X1RY71_9FLAO</name>
<dbReference type="InterPro" id="IPR008231">
    <property type="entry name" value="CsaA"/>
</dbReference>
<dbReference type="FunFam" id="2.40.50.140:FF:000165">
    <property type="entry name" value="Chaperone CsaA"/>
    <property type="match status" value="1"/>
</dbReference>
<dbReference type="Pfam" id="PF01588">
    <property type="entry name" value="tRNA_bind"/>
    <property type="match status" value="1"/>
</dbReference>
<protein>
    <submittedName>
        <fullName evidence="5">tRNA-binding protein</fullName>
    </submittedName>
</protein>
<dbReference type="NCBIfam" id="TIGR02222">
    <property type="entry name" value="chap_CsaA"/>
    <property type="match status" value="1"/>
</dbReference>
<dbReference type="PANTHER" id="PTHR11586">
    <property type="entry name" value="TRNA-AMINOACYLATION COFACTOR ARC1 FAMILY MEMBER"/>
    <property type="match status" value="1"/>
</dbReference>
<dbReference type="GO" id="GO:0000049">
    <property type="term" value="F:tRNA binding"/>
    <property type="evidence" value="ECO:0007669"/>
    <property type="project" value="UniProtKB-UniRule"/>
</dbReference>
<proteinExistence type="predicted"/>
<reference evidence="5" key="1">
    <citation type="submission" date="2021-10" db="EMBL/GenBank/DDBJ databases">
        <title>Gramella sp. ASW11-100T, isolated from marine sediment.</title>
        <authorList>
            <person name="Xia C."/>
        </authorList>
    </citation>
    <scope>NUCLEOTIDE SEQUENCE</scope>
    <source>
        <strain evidence="5">ASW11-100</strain>
    </source>
</reference>
<organism evidence="5 6">
    <name type="scientific">Christiangramia sediminis</name>
    <dbReference type="NCBI Taxonomy" id="2881336"/>
    <lineage>
        <taxon>Bacteria</taxon>
        <taxon>Pseudomonadati</taxon>
        <taxon>Bacteroidota</taxon>
        <taxon>Flavobacteriia</taxon>
        <taxon>Flavobacteriales</taxon>
        <taxon>Flavobacteriaceae</taxon>
        <taxon>Christiangramia</taxon>
    </lineage>
</organism>
<dbReference type="CDD" id="cd02798">
    <property type="entry name" value="tRNA_bind_CsaA"/>
    <property type="match status" value="1"/>
</dbReference>
<comment type="caution">
    <text evidence="5">The sequence shown here is derived from an EMBL/GenBank/DDBJ whole genome shotgun (WGS) entry which is preliminary data.</text>
</comment>
<dbReference type="NCBIfam" id="NF007494">
    <property type="entry name" value="PRK10089.1-3"/>
    <property type="match status" value="1"/>
</dbReference>
<dbReference type="PROSITE" id="PS50886">
    <property type="entry name" value="TRBD"/>
    <property type="match status" value="1"/>
</dbReference>
<dbReference type="InterPro" id="IPR051270">
    <property type="entry name" value="Tyrosine-tRNA_ligase_regulator"/>
</dbReference>
<dbReference type="AlphaFoldDB" id="A0A9X1RY71"/>
<keyword evidence="2 3" id="KW-0694">RNA-binding</keyword>
<sequence>MEEISWSDFEKVEMRVGTIISVEAFPEAKEPAYKLNIDFGEEIGEKRSSAQITRRYTREELPGRQIIAVINFPVKRIAGFKSECLVLGVLGESKDVVLLTPDQKMPNGSKIA</sequence>
<keyword evidence="1 3" id="KW-0820">tRNA-binding</keyword>
<accession>A0A9X1RY71</accession>
<dbReference type="EMBL" id="JAJBZG010000002">
    <property type="protein sequence ID" value="MCB7480995.1"/>
    <property type="molecule type" value="Genomic_DNA"/>
</dbReference>
<dbReference type="RefSeq" id="WP_229339527.1">
    <property type="nucleotide sequence ID" value="NZ_JAJBZG010000002.1"/>
</dbReference>
<feature type="domain" description="TRNA-binding" evidence="4">
    <location>
        <begin position="8"/>
        <end position="112"/>
    </location>
</feature>
<dbReference type="Proteomes" id="UP001139414">
    <property type="component" value="Unassembled WGS sequence"/>
</dbReference>
<evidence type="ECO:0000256" key="1">
    <source>
        <dbReference type="ARBA" id="ARBA00022555"/>
    </source>
</evidence>
<dbReference type="SUPFAM" id="SSF50249">
    <property type="entry name" value="Nucleic acid-binding proteins"/>
    <property type="match status" value="1"/>
</dbReference>
<dbReference type="InterPro" id="IPR012340">
    <property type="entry name" value="NA-bd_OB-fold"/>
</dbReference>
<evidence type="ECO:0000313" key="5">
    <source>
        <dbReference type="EMBL" id="MCB7480995.1"/>
    </source>
</evidence>
<keyword evidence="6" id="KW-1185">Reference proteome</keyword>
<evidence type="ECO:0000313" key="6">
    <source>
        <dbReference type="Proteomes" id="UP001139414"/>
    </source>
</evidence>
<gene>
    <name evidence="5" type="ORF">LGQ90_06945</name>
</gene>